<dbReference type="GO" id="GO:0071944">
    <property type="term" value="C:cell periphery"/>
    <property type="evidence" value="ECO:0007669"/>
    <property type="project" value="TreeGrafter"/>
</dbReference>
<dbReference type="SUPFAM" id="SSF48371">
    <property type="entry name" value="ARM repeat"/>
    <property type="match status" value="1"/>
</dbReference>
<dbReference type="InterPro" id="IPR016024">
    <property type="entry name" value="ARM-type_fold"/>
</dbReference>
<reference evidence="3 4" key="1">
    <citation type="journal article" date="2010" name="Science">
        <title>Genomic analysis of organismal complexity in the multicellular green alga Volvox carteri.</title>
        <authorList>
            <person name="Prochnik S.E."/>
            <person name="Umen J."/>
            <person name="Nedelcu A.M."/>
            <person name="Hallmann A."/>
            <person name="Miller S.M."/>
            <person name="Nishii I."/>
            <person name="Ferris P."/>
            <person name="Kuo A."/>
            <person name="Mitros T."/>
            <person name="Fritz-Laylin L.K."/>
            <person name="Hellsten U."/>
            <person name="Chapman J."/>
            <person name="Simakov O."/>
            <person name="Rensing S.A."/>
            <person name="Terry A."/>
            <person name="Pangilinan J."/>
            <person name="Kapitonov V."/>
            <person name="Jurka J."/>
            <person name="Salamov A."/>
            <person name="Shapiro H."/>
            <person name="Schmutz J."/>
            <person name="Grimwood J."/>
            <person name="Lindquist E."/>
            <person name="Lucas S."/>
            <person name="Grigoriev I.V."/>
            <person name="Schmitt R."/>
            <person name="Kirk D."/>
            <person name="Rokhsar D.S."/>
        </authorList>
    </citation>
    <scope>NUCLEOTIDE SEQUENCE [LARGE SCALE GENOMIC DNA]</scope>
    <source>
        <strain evidence="4">f. Nagariensis / Eve</strain>
    </source>
</reference>
<dbReference type="SUPFAM" id="SSF140860">
    <property type="entry name" value="Pseudo ankyrin repeat-like"/>
    <property type="match status" value="1"/>
</dbReference>
<dbReference type="Pfam" id="PF03810">
    <property type="entry name" value="IBN_N"/>
    <property type="match status" value="1"/>
</dbReference>
<dbReference type="GO" id="GO:0004620">
    <property type="term" value="F:phospholipase activity"/>
    <property type="evidence" value="ECO:0007669"/>
    <property type="project" value="TreeGrafter"/>
</dbReference>
<dbReference type="InterPro" id="IPR002110">
    <property type="entry name" value="Ankyrin_rpt"/>
</dbReference>
<dbReference type="PANTHER" id="PTHR12393:SF6">
    <property type="entry name" value="SPHINGOMYELIN PHOSPHODIESTERASE 2"/>
    <property type="match status" value="1"/>
</dbReference>
<dbReference type="InterPro" id="IPR011989">
    <property type="entry name" value="ARM-like"/>
</dbReference>
<dbReference type="GO" id="GO:0030149">
    <property type="term" value="P:sphingolipid catabolic process"/>
    <property type="evidence" value="ECO:0007669"/>
    <property type="project" value="TreeGrafter"/>
</dbReference>
<dbReference type="PROSITE" id="PS50166">
    <property type="entry name" value="IMPORTIN_B_NT"/>
    <property type="match status" value="1"/>
</dbReference>
<dbReference type="eggNOG" id="KOG2274">
    <property type="taxonomic scope" value="Eukaryota"/>
</dbReference>
<feature type="region of interest" description="Disordered" evidence="1">
    <location>
        <begin position="1094"/>
        <end position="1120"/>
    </location>
</feature>
<dbReference type="STRING" id="3068.D8U2S4"/>
<accession>D8U2S4</accession>
<evidence type="ECO:0000256" key="1">
    <source>
        <dbReference type="SAM" id="MobiDB-lite"/>
    </source>
</evidence>
<proteinExistence type="predicted"/>
<dbReference type="RefSeq" id="XP_002952934.1">
    <property type="nucleotide sequence ID" value="XM_002952888.1"/>
</dbReference>
<dbReference type="PANTHER" id="PTHR12393">
    <property type="entry name" value="SPHINGOMYELIN PHOSPHODIESTERASE RELATED"/>
    <property type="match status" value="1"/>
</dbReference>
<dbReference type="GeneID" id="9627841"/>
<gene>
    <name evidence="3" type="ORF">VOLCADRAFT_105749</name>
</gene>
<organism evidence="4">
    <name type="scientific">Volvox carteri f. nagariensis</name>
    <dbReference type="NCBI Taxonomy" id="3068"/>
    <lineage>
        <taxon>Eukaryota</taxon>
        <taxon>Viridiplantae</taxon>
        <taxon>Chlorophyta</taxon>
        <taxon>core chlorophytes</taxon>
        <taxon>Chlorophyceae</taxon>
        <taxon>CS clade</taxon>
        <taxon>Chlamydomonadales</taxon>
        <taxon>Volvocaceae</taxon>
        <taxon>Volvox</taxon>
    </lineage>
</organism>
<dbReference type="Pfam" id="PF12796">
    <property type="entry name" value="Ank_2"/>
    <property type="match status" value="1"/>
</dbReference>
<name>D8U2S4_VOLCA</name>
<dbReference type="Proteomes" id="UP000001058">
    <property type="component" value="Unassembled WGS sequence"/>
</dbReference>
<dbReference type="FunCoup" id="D8U2S4">
    <property type="interactions" value="1689"/>
</dbReference>
<protein>
    <recommendedName>
        <fullName evidence="2">Importin N-terminal domain-containing protein</fullName>
    </recommendedName>
</protein>
<dbReference type="KEGG" id="vcn:VOLCADRAFT_105749"/>
<evidence type="ECO:0000313" key="3">
    <source>
        <dbReference type="EMBL" id="EFJ45856.1"/>
    </source>
</evidence>
<feature type="compositionally biased region" description="Polar residues" evidence="1">
    <location>
        <begin position="1103"/>
        <end position="1113"/>
    </location>
</feature>
<dbReference type="GO" id="GO:0005783">
    <property type="term" value="C:endoplasmic reticulum"/>
    <property type="evidence" value="ECO:0007669"/>
    <property type="project" value="TreeGrafter"/>
</dbReference>
<feature type="domain" description="Importin N-terminal" evidence="2">
    <location>
        <begin position="27"/>
        <end position="73"/>
    </location>
</feature>
<dbReference type="OrthoDB" id="431626at2759"/>
<sequence length="1842" mass="197893">MDFPRFEHMKDAMKWEPERLARMLERVRQLAAVLLKQVIKKHWSAEAPKYEEPELSRDERTHIQTVLPQGLSDASSKVRTAVAMCIAAISKTDPDGWPGLVENLVGAIHAQRAGSTPLVHGAIRCLSLLSDDIDEQQLPQVARALLPELLPVVSDTSGCTPEDLRSAALSIFHDVIKALAVLGGVYQRQEPDPHLTHNRLTHNRIHIAYIISCSTVSSKVRDLLVPLPLNVQDTSGWAVRMLCLKSLTQLISYFSKPLQQHMALVMQVSWGMFTGSVGMYQMHLVLEPSEGGRAGEAAAEGLPAEVDSEGNSLDLESLLAQLFELLMVIVGLPQYAKLIRPALPEMSYLVVSYMQLVLGAYQQMTGCFSHQMTASQATEWLDNPAQYVADEEDNTFTVRVSGELLVDSLMQAFGMDAAAALLDAVERRMQEAAAAQAAGQAGWKLREAALLAAGCCAASFPGGLGEGRGGAKQRATAAALQTRLQRVVDEVLRTDLQGPLINPLLVGRAMWLAARLQPILRADQRGPLLAAATAGLNSGLPSPVKIGTSAGGWVGGWAGACRALASLAPRVPPEVLGPLAESLYGGLLGLLAVSGEDALNLVLESMVPLIKADPAASARALPALSTPLLQVWSRYVNDPLIAESSLEVLAALARVPQCLGPLAQQVLPVVSQVVRQPAGQSPHYLAPPFVCVYPDGLAEGCLDLLCKLVRPAQQEVVAAVAAICYGPLLALLPGGPNAEVDDDTGALTHGATELLVELLRAASLSPMSTSPTSASAADVDAVFAALLATTLRMLDPAADEYRTSLSGDLAAALVRYLPSRAAAQPALGQLLAGCCRKLAASNLAPLVGGLLAALSHMALAGGAAGWLEALGAVRVEPPQGAGGAGPITGLQAVLPVLLERHSDVRGALASRVVCLALLEMLRSCHPLLMAITVPGKRQDLATGVRTRRQAAAAGGEQWTAVPAAVKVAAVVSELLVDQPWLEEEEDDNDEDGGSADDDDEEEYGEDDEDDDLCDGDEADGDEEIEDGDAMNGSGDDASAVISSSGSKLRLSGKGINQREPLSPFTPPPPPHTFRNAPQQSFLDTHINRSPILPADSAVVDGCGSSSNDAMQTRSGEERSNPLMSMDLRTHLLEALRPLQQQPDTAAFLAAALDLLPQKKHQKVLEALTSSGAAAAAGAGAGGSLGFLNICYMAIQLWAVLGALAVREHVLGVLGGVFCEGDSPASLNTAALVLGHALSFLHALYPTYNPMCLFTSQTENMNPKEGHSWDNLTADLVERVVSFLDPNEVVCTVKEINKAMASQFREKVAIRLSQPVPHHAFNRHWSRPEAVHNFVRDKRRDLLLLTARSGSLANLQVAVKAAGCKFSWEVLHAAAEGGNLEMCQWLQGEEDFLFLYGSAAVAAARSGHLEMARWLLQEECNFAERERAESEAFEAASYAGHQSVFEGLLKDCLSDPSPETCLAGAARGGHVGLTHWLLQQFEPELGQTSSFREPWKADIVTEAAYGFDLAALQHLHRTLLTYGGDGGNDASSLRTVYTLVEALVGPTPDWRAKVEWLQAQGCRFGNLEYFNFGAIVSRPDSVERVQRLLMEVAEKGVVQNILIKSVQVDNLALIRYLRAGRDWLPERTSWAVLIAVRAGNMALLVELVNLGWRLDEDTALAAVEEGHLHILKWIDAGGGRKLIQEVVRRHPALLKNATSSGNVEFMEWLLNELDVPWSGEELLNAAVEAGSPALLEWLVARGFPMGDDGELYVRAARYHDLLTLRCLRRLGCPWGPDVFSRAVYDMGSCTIETALELLQWLHAEGCPVDWEEARSRAKTRISAHRRNAKDVAIHDWIESIAPS</sequence>
<dbReference type="InterPro" id="IPR001494">
    <property type="entry name" value="Importin-beta_N"/>
</dbReference>
<dbReference type="InParanoid" id="D8U2S4"/>
<evidence type="ECO:0000259" key="2">
    <source>
        <dbReference type="PROSITE" id="PS50166"/>
    </source>
</evidence>
<feature type="region of interest" description="Disordered" evidence="1">
    <location>
        <begin position="977"/>
        <end position="1077"/>
    </location>
</feature>
<dbReference type="Gene3D" id="1.25.40.20">
    <property type="entry name" value="Ankyrin repeat-containing domain"/>
    <property type="match status" value="2"/>
</dbReference>
<dbReference type="GO" id="GO:0016020">
    <property type="term" value="C:membrane"/>
    <property type="evidence" value="ECO:0007669"/>
    <property type="project" value="TreeGrafter"/>
</dbReference>
<dbReference type="GO" id="GO:0046513">
    <property type="term" value="P:ceramide biosynthetic process"/>
    <property type="evidence" value="ECO:0007669"/>
    <property type="project" value="TreeGrafter"/>
</dbReference>
<dbReference type="InterPro" id="IPR036770">
    <property type="entry name" value="Ankyrin_rpt-contain_sf"/>
</dbReference>
<dbReference type="GO" id="GO:0031267">
    <property type="term" value="F:small GTPase binding"/>
    <property type="evidence" value="ECO:0007669"/>
    <property type="project" value="InterPro"/>
</dbReference>
<feature type="compositionally biased region" description="Low complexity" evidence="1">
    <location>
        <begin position="1042"/>
        <end position="1054"/>
    </location>
</feature>
<dbReference type="Gene3D" id="1.25.10.10">
    <property type="entry name" value="Leucine-rich Repeat Variant"/>
    <property type="match status" value="1"/>
</dbReference>
<dbReference type="EMBL" id="GL378354">
    <property type="protein sequence ID" value="EFJ45856.1"/>
    <property type="molecule type" value="Genomic_DNA"/>
</dbReference>
<keyword evidence="4" id="KW-1185">Reference proteome</keyword>
<dbReference type="SUPFAM" id="SSF48403">
    <property type="entry name" value="Ankyrin repeat"/>
    <property type="match status" value="1"/>
</dbReference>
<dbReference type="GO" id="GO:0006886">
    <property type="term" value="P:intracellular protein transport"/>
    <property type="evidence" value="ECO:0007669"/>
    <property type="project" value="InterPro"/>
</dbReference>
<feature type="compositionally biased region" description="Acidic residues" evidence="1">
    <location>
        <begin position="980"/>
        <end position="1028"/>
    </location>
</feature>
<evidence type="ECO:0000313" key="4">
    <source>
        <dbReference type="Proteomes" id="UP000001058"/>
    </source>
</evidence>